<evidence type="ECO:0000313" key="4">
    <source>
        <dbReference type="Proteomes" id="UP000220629"/>
    </source>
</evidence>
<dbReference type="EMBL" id="PDDY01000004">
    <property type="protein sequence ID" value="PEH37029.1"/>
    <property type="molecule type" value="Genomic_DNA"/>
</dbReference>
<reference evidence="4" key="2">
    <citation type="submission" date="2017-09" db="EMBL/GenBank/DDBJ databases">
        <title>FDA dAtabase for Regulatory Grade micrObial Sequences (FDA-ARGOS): Supporting development and validation of Infectious Disease Dx tests.</title>
        <authorList>
            <person name="Minogue T."/>
            <person name="Wolcott M."/>
            <person name="Wasieloski L."/>
            <person name="Aguilar W."/>
            <person name="Moore D."/>
            <person name="Tallon L."/>
            <person name="Sadzewicz L."/>
            <person name="Ott S."/>
            <person name="Zhao X."/>
            <person name="Nagaraj S."/>
            <person name="Vavikolanu K."/>
            <person name="Aluvathingal J."/>
            <person name="Nadendla S."/>
            <person name="Sichtig H."/>
        </authorList>
    </citation>
    <scope>NUCLEOTIDE SEQUENCE [LARGE SCALE GENOMIC DNA]</scope>
    <source>
        <strain evidence="4">FDAARGOS_390</strain>
    </source>
</reference>
<dbReference type="EMBL" id="CP104214">
    <property type="protein sequence ID" value="UWX69711.1"/>
    <property type="molecule type" value="Genomic_DNA"/>
</dbReference>
<feature type="transmembrane region" description="Helical" evidence="1">
    <location>
        <begin position="33"/>
        <end position="61"/>
    </location>
</feature>
<name>A0A0M2QHB5_BURGA</name>
<dbReference type="AlphaFoldDB" id="A0A0M2QHB5"/>
<organism evidence="2 4">
    <name type="scientific">Burkholderia gladioli</name>
    <name type="common">Pseudomonas marginata</name>
    <name type="synonym">Phytomonas marginata</name>
    <dbReference type="NCBI Taxonomy" id="28095"/>
    <lineage>
        <taxon>Bacteria</taxon>
        <taxon>Pseudomonadati</taxon>
        <taxon>Pseudomonadota</taxon>
        <taxon>Betaproteobacteria</taxon>
        <taxon>Burkholderiales</taxon>
        <taxon>Burkholderiaceae</taxon>
        <taxon>Burkholderia</taxon>
    </lineage>
</organism>
<proteinExistence type="predicted"/>
<dbReference type="GeneID" id="66459067"/>
<dbReference type="RefSeq" id="WP_046577481.1">
    <property type="nucleotide sequence ID" value="NZ_CADEPP010000006.1"/>
</dbReference>
<dbReference type="Proteomes" id="UP001059745">
    <property type="component" value="Chromosome 1"/>
</dbReference>
<protein>
    <submittedName>
        <fullName evidence="2">Uncharacterized protein</fullName>
    </submittedName>
</protein>
<keyword evidence="1" id="KW-1133">Transmembrane helix</keyword>
<sequence length="91" mass="9631">MSRIASWPPASAAFASFRARALGQRSLALGGAAAAVVAIAQGWTGLGLLLFVAALLPFVLVGRRAARACPRNLRARRPPPARCSLRIRRLV</sequence>
<reference evidence="3" key="3">
    <citation type="submission" date="2022-09" db="EMBL/GenBank/DDBJ databases">
        <title>Genomic of Burkholderia gladioli.</title>
        <authorList>
            <person name="Wu H."/>
        </authorList>
    </citation>
    <scope>NUCLEOTIDE SEQUENCE</scope>
    <source>
        <strain evidence="3">ZN-S4</strain>
    </source>
</reference>
<dbReference type="Proteomes" id="UP000220629">
    <property type="component" value="Unassembled WGS sequence"/>
</dbReference>
<keyword evidence="1" id="KW-0812">Transmembrane</keyword>
<gene>
    <name evidence="2" type="ORF">CRM94_20870</name>
    <name evidence="3" type="ORF">NYZ96_16150</name>
</gene>
<reference evidence="2" key="1">
    <citation type="submission" date="2017-09" db="EMBL/GenBank/DDBJ databases">
        <title>FDA dAtabase for Regulatory Grade micrObial Sequences (FDA-ARGOS): Supporting development and validation of Infectious Disease Dx tests.</title>
        <authorList>
            <person name="Minogue T."/>
            <person name="Wolcott M."/>
            <person name="Wasieloski L."/>
            <person name="Aguilar W."/>
            <person name="Moore D."/>
            <person name="Tallon L.J."/>
            <person name="Sadzewicz L."/>
            <person name="Ott S."/>
            <person name="Zhao X."/>
            <person name="Nagaraj S."/>
            <person name="Vavikolanu K."/>
            <person name="Aluvathingal J."/>
            <person name="Nadendla S."/>
            <person name="Sichtig H."/>
        </authorList>
    </citation>
    <scope>NUCLEOTIDE SEQUENCE</scope>
    <source>
        <strain evidence="2">FDAARGOS_390</strain>
    </source>
</reference>
<evidence type="ECO:0000256" key="1">
    <source>
        <dbReference type="SAM" id="Phobius"/>
    </source>
</evidence>
<evidence type="ECO:0000313" key="2">
    <source>
        <dbReference type="EMBL" id="PEH37029.1"/>
    </source>
</evidence>
<evidence type="ECO:0000313" key="3">
    <source>
        <dbReference type="EMBL" id="UWX69711.1"/>
    </source>
</evidence>
<accession>A0A0M2QHB5</accession>
<keyword evidence="1" id="KW-0472">Membrane</keyword>